<dbReference type="EMBL" id="JARBJD010000176">
    <property type="protein sequence ID" value="KAK2948461.1"/>
    <property type="molecule type" value="Genomic_DNA"/>
</dbReference>
<keyword evidence="2" id="KW-0812">Transmembrane</keyword>
<keyword evidence="6" id="KW-1185">Reference proteome</keyword>
<reference evidence="5 6" key="1">
    <citation type="journal article" date="2022" name="bioRxiv">
        <title>Genomics of Preaxostyla Flagellates Illuminates Evolutionary Transitions and the Path Towards Mitochondrial Loss.</title>
        <authorList>
            <person name="Novak L.V.F."/>
            <person name="Treitli S.C."/>
            <person name="Pyrih J."/>
            <person name="Halakuc P."/>
            <person name="Pipaliya S.V."/>
            <person name="Vacek V."/>
            <person name="Brzon O."/>
            <person name="Soukal P."/>
            <person name="Eme L."/>
            <person name="Dacks J.B."/>
            <person name="Karnkowska A."/>
            <person name="Elias M."/>
            <person name="Hampl V."/>
        </authorList>
    </citation>
    <scope>NUCLEOTIDE SEQUENCE [LARGE SCALE GENOMIC DNA]</scope>
    <source>
        <strain evidence="5">NAU3</strain>
        <tissue evidence="5">Gut</tissue>
    </source>
</reference>
<keyword evidence="2" id="KW-1133">Transmembrane helix</keyword>
<keyword evidence="3" id="KW-0732">Signal</keyword>
<evidence type="ECO:0000313" key="5">
    <source>
        <dbReference type="EMBL" id="KAK2948461.1"/>
    </source>
</evidence>
<sequence length="1787" mass="195208">MRPHMFISIPLIVSLFCLTFCADPIPETNLLNLKPILEELTEARTSNIGHRNEPIHLHGQYHLFEYVVRSVNMSIVGAQSTSIVWNKAEDSQDISNTEPSSMLIVTNSTVGLSSLRLICHGDHSSVATIIQSSLSVSNCEINPASNSSPFLSTCTPADTSMLSIFNTQVNWKQATSLPLVGTIPHNHKSLVSESSENNIFLSDTSPSTGVLSIVGSGLSFSNTALPLATGPLFDFGLNENNTQQSLLAASVSLTTSVMTNVTSRRRFIRDTLRFPLASQRLISLSISECTNHLYGCGCLDMNLGSALCCQNSSFSKCKADAEPTEGPPTVYLQHRTTMFDQNVYPAYTQFDSCTFRDMSGYQGGAIANFKAGTSLSVTKCSFVRCSAETHGGSVYFYPSTPTIAVAVSHCSFMSGSTLRQGGAIQLSNCVEASITDCVFYDLHAGVYGGGLMLYGCNYQNPVSNCLFQKCSKDSSTGSGGAVHSYLSAFTYTSLRFRENRASTLDRGHDVSAQMNAATHSFSSFTDCDTDQEIIRIYFIDYSITPNLETASNSLTVSSVSCVVSSDNRTAKSALTVDQPISGTVLMLVDNTNGYEMPNDDESPPPINRMISFAFSSDSTSTESDLSFGEWELLQFESNYSLVAFGWKDSIVDTNSVVLTTPNPPRIVRAMCEGGDSEFDAFVSLKARTLATGSYKASVKNIPGFWIFVDFVNNPSGGNIFSTKFGLKLQGDDAFLDFGMTYEIDEVIEILSGESLILDPPRRFFTTPSRPTLKSVGTISFSDSKKDTITVKLVGENLFANPYTLTVSDGSSTSTVTAVFDADGVDGAVTAVLYSMDGSKTVELAFGTTYTITGFTCPGSAQPILTPNLQIVVPAEPARVEKIVSTKLISGQTQFEVTFQARAVPSTITSVAIKDEDPSVFVSATRLSDTSFSALFHVAETASQHSLAFSETYSIASVSNGVDFVLNTAFSFTVPSNARLTEIGTTFSNDVNTGLTFTLQVEGSIHDSTYKLTLSDNTEVEVECSLSTLACSSIAPIRVGWETGFQYKKDYTLSKMVEVGGTSQRVDLDENTFTTDAKPTQPVFHVDESGDLSDFCGDDGDECKTIDEAWRIVNGIGFPRPTLLIMDSTTLDSPIAVTEGMRVIVTNGTLIEPKLYVASHDLSGSELGMIVVDSAFLELKNVDVHILSASPAFVVIHGTNSELVFHEGLFAGPLAGMTRNEDSDGVCSWSSGALQLMNCETHLRTTQLYQLSQGAINMKNGSLEILTSSFVSNSASSSSFPSSRRNIHCSNKGTVTIGSLNGGDGFQGSSLWASMEDCVMNGDAAQPDSPLFVPQLDKERSKSVFDTSTKQYTVSIVGSRLIPCGLFLEVFEFTSESNADGNSMEIELNHTSSDTVVTVVIDQEKITTLDQKYELRCRLKFGKNLRTTDWFTFSAAHIDDPEPTDPEPTEPEPTKPKFSQTPLGKALSWILPLVISVVLLLIILLVIFLVWRRKRQPKQQDKAEMAEEQETDEYLAKGDVVDIGLSETQNIVAVNQHKGETTNNEPKSNLPSTRNDDCVEVLRITDDISQKDIVETKFIATKETLFHRLHEAQNPKPIETEKIQKALTEQLLRLMQKMPTAQVFQNLNPHWVIIENDTEVHFKLVDNQTRNQSLGNQMNYANGGDSQRWNPPEESEEKNESEQKSTNNKEAGLVFRLGILLWEIETGQVPYREHDGLNAHRQIVLGVGLKMNAVENEALRDLIEDCMQIEPKNRPTLQKVKDRLFKCFSPSGSEPTLAQQNNKAESNQ</sequence>
<feature type="transmembrane region" description="Helical" evidence="2">
    <location>
        <begin position="1468"/>
        <end position="1490"/>
    </location>
</feature>
<dbReference type="SUPFAM" id="SSF56112">
    <property type="entry name" value="Protein kinase-like (PK-like)"/>
    <property type="match status" value="1"/>
</dbReference>
<dbReference type="Pfam" id="PF07714">
    <property type="entry name" value="PK_Tyr_Ser-Thr"/>
    <property type="match status" value="1"/>
</dbReference>
<protein>
    <recommendedName>
        <fullName evidence="4">Protein kinase domain-containing protein</fullName>
    </recommendedName>
</protein>
<accession>A0ABQ9XDS8</accession>
<dbReference type="InterPro" id="IPR011009">
    <property type="entry name" value="Kinase-like_dom_sf"/>
</dbReference>
<dbReference type="Proteomes" id="UP001281761">
    <property type="component" value="Unassembled WGS sequence"/>
</dbReference>
<name>A0ABQ9XDS8_9EUKA</name>
<evidence type="ECO:0000259" key="4">
    <source>
        <dbReference type="PROSITE" id="PS50011"/>
    </source>
</evidence>
<evidence type="ECO:0000256" key="1">
    <source>
        <dbReference type="SAM" id="MobiDB-lite"/>
    </source>
</evidence>
<feature type="signal peptide" evidence="3">
    <location>
        <begin position="1"/>
        <end position="21"/>
    </location>
</feature>
<gene>
    <name evidence="5" type="ORF">BLNAU_16626</name>
</gene>
<evidence type="ECO:0000256" key="2">
    <source>
        <dbReference type="SAM" id="Phobius"/>
    </source>
</evidence>
<dbReference type="InterPro" id="IPR001245">
    <property type="entry name" value="Ser-Thr/Tyr_kinase_cat_dom"/>
</dbReference>
<dbReference type="InterPro" id="IPR011050">
    <property type="entry name" value="Pectin_lyase_fold/virulence"/>
</dbReference>
<feature type="region of interest" description="Disordered" evidence="1">
    <location>
        <begin position="1435"/>
        <end position="1459"/>
    </location>
</feature>
<feature type="region of interest" description="Disordered" evidence="1">
    <location>
        <begin position="1533"/>
        <end position="1553"/>
    </location>
</feature>
<feature type="compositionally biased region" description="Polar residues" evidence="1">
    <location>
        <begin position="1652"/>
        <end position="1668"/>
    </location>
</feature>
<evidence type="ECO:0000256" key="3">
    <source>
        <dbReference type="SAM" id="SignalP"/>
    </source>
</evidence>
<organism evidence="5 6">
    <name type="scientific">Blattamonas nauphoetae</name>
    <dbReference type="NCBI Taxonomy" id="2049346"/>
    <lineage>
        <taxon>Eukaryota</taxon>
        <taxon>Metamonada</taxon>
        <taxon>Preaxostyla</taxon>
        <taxon>Oxymonadida</taxon>
        <taxon>Blattamonas</taxon>
    </lineage>
</organism>
<dbReference type="Gene3D" id="1.10.510.10">
    <property type="entry name" value="Transferase(Phosphotransferase) domain 1"/>
    <property type="match status" value="1"/>
</dbReference>
<keyword evidence="2" id="KW-0472">Membrane</keyword>
<feature type="region of interest" description="Disordered" evidence="1">
    <location>
        <begin position="1652"/>
        <end position="1687"/>
    </location>
</feature>
<feature type="compositionally biased region" description="Polar residues" evidence="1">
    <location>
        <begin position="1540"/>
        <end position="1552"/>
    </location>
</feature>
<feature type="chain" id="PRO_5045677300" description="Protein kinase domain-containing protein" evidence="3">
    <location>
        <begin position="22"/>
        <end position="1787"/>
    </location>
</feature>
<dbReference type="PROSITE" id="PS50011">
    <property type="entry name" value="PROTEIN_KINASE_DOM"/>
    <property type="match status" value="1"/>
</dbReference>
<dbReference type="SUPFAM" id="SSF51126">
    <property type="entry name" value="Pectin lyase-like"/>
    <property type="match status" value="1"/>
</dbReference>
<comment type="caution">
    <text evidence="5">The sequence shown here is derived from an EMBL/GenBank/DDBJ whole genome shotgun (WGS) entry which is preliminary data.</text>
</comment>
<dbReference type="InterPro" id="IPR000719">
    <property type="entry name" value="Prot_kinase_dom"/>
</dbReference>
<feature type="domain" description="Protein kinase" evidence="4">
    <location>
        <begin position="1508"/>
        <end position="1764"/>
    </location>
</feature>
<evidence type="ECO:0000313" key="6">
    <source>
        <dbReference type="Proteomes" id="UP001281761"/>
    </source>
</evidence>
<proteinExistence type="predicted"/>
<feature type="compositionally biased region" description="Acidic residues" evidence="1">
    <location>
        <begin position="1440"/>
        <end position="1449"/>
    </location>
</feature>